<dbReference type="PANTHER" id="PTHR10039">
    <property type="entry name" value="AMELOGENIN"/>
    <property type="match status" value="1"/>
</dbReference>
<dbReference type="Gene3D" id="3.40.50.300">
    <property type="entry name" value="P-loop containing nucleotide triphosphate hydrolases"/>
    <property type="match status" value="1"/>
</dbReference>
<feature type="domain" description="Nephrocystin 3-like N-terminal" evidence="4">
    <location>
        <begin position="239"/>
        <end position="399"/>
    </location>
</feature>
<accession>A0A2J5HQH2</accession>
<dbReference type="SMART" id="SM00248">
    <property type="entry name" value="ANK"/>
    <property type="match status" value="2"/>
</dbReference>
<dbReference type="InterPro" id="IPR027417">
    <property type="entry name" value="P-loop_NTPase"/>
</dbReference>
<dbReference type="OrthoDB" id="195446at2759"/>
<gene>
    <name evidence="5" type="ORF">BDW42DRAFT_172688</name>
</gene>
<dbReference type="Gene3D" id="1.25.40.20">
    <property type="entry name" value="Ankyrin repeat-containing domain"/>
    <property type="match status" value="1"/>
</dbReference>
<evidence type="ECO:0000256" key="1">
    <source>
        <dbReference type="ARBA" id="ARBA00022737"/>
    </source>
</evidence>
<keyword evidence="1" id="KW-0677">Repeat</keyword>
<dbReference type="InterPro" id="IPR035994">
    <property type="entry name" value="Nucleoside_phosphorylase_sf"/>
</dbReference>
<dbReference type="InterPro" id="IPR036770">
    <property type="entry name" value="Ankyrin_rpt-contain_sf"/>
</dbReference>
<dbReference type="PROSITE" id="PS50088">
    <property type="entry name" value="ANK_REPEAT"/>
    <property type="match status" value="1"/>
</dbReference>
<dbReference type="GO" id="GO:0009116">
    <property type="term" value="P:nucleoside metabolic process"/>
    <property type="evidence" value="ECO:0007669"/>
    <property type="project" value="InterPro"/>
</dbReference>
<dbReference type="SUPFAM" id="SSF52540">
    <property type="entry name" value="P-loop containing nucleoside triphosphate hydrolases"/>
    <property type="match status" value="1"/>
</dbReference>
<dbReference type="Pfam" id="PF22939">
    <property type="entry name" value="WHD_GPIID"/>
    <property type="match status" value="1"/>
</dbReference>
<dbReference type="EMBL" id="KZ559559">
    <property type="protein sequence ID" value="PLN79522.1"/>
    <property type="molecule type" value="Genomic_DNA"/>
</dbReference>
<dbReference type="SUPFAM" id="SSF53167">
    <property type="entry name" value="Purine and uridine phosphorylases"/>
    <property type="match status" value="1"/>
</dbReference>
<proteinExistence type="predicted"/>
<dbReference type="AlphaFoldDB" id="A0A2J5HQH2"/>
<reference evidence="6" key="1">
    <citation type="submission" date="2017-12" db="EMBL/GenBank/DDBJ databases">
        <authorList>
            <consortium name="DOE Joint Genome Institute"/>
            <person name="Mondo S.J."/>
            <person name="Kjaerbolling I."/>
            <person name="Vesth T.C."/>
            <person name="Frisvad J.C."/>
            <person name="Nybo J.L."/>
            <person name="Theobald S."/>
            <person name="Kuo A."/>
            <person name="Bowyer P."/>
            <person name="Matsuda Y."/>
            <person name="Lyhne E.K."/>
            <person name="Kogle M.E."/>
            <person name="Clum A."/>
            <person name="Lipzen A."/>
            <person name="Salamov A."/>
            <person name="Ngan C.Y."/>
            <person name="Daum C."/>
            <person name="Chiniquy J."/>
            <person name="Barry K."/>
            <person name="LaButti K."/>
            <person name="Haridas S."/>
            <person name="Simmons B.A."/>
            <person name="Magnuson J.K."/>
            <person name="Mortensen U.H."/>
            <person name="Larsen T.O."/>
            <person name="Grigoriev I.V."/>
            <person name="Baker S.E."/>
            <person name="Andersen M.R."/>
            <person name="Nordberg H.P."/>
            <person name="Cantor M.N."/>
            <person name="Hua S.X."/>
        </authorList>
    </citation>
    <scope>NUCLEOTIDE SEQUENCE [LARGE SCALE GENOMIC DNA]</scope>
    <source>
        <strain evidence="6">IBT 19404</strain>
    </source>
</reference>
<dbReference type="Pfam" id="PF24883">
    <property type="entry name" value="NPHP3_N"/>
    <property type="match status" value="1"/>
</dbReference>
<protein>
    <submittedName>
        <fullName evidence="5">Purine and uridine phosphorylase</fullName>
    </submittedName>
</protein>
<dbReference type="PANTHER" id="PTHR10039:SF15">
    <property type="entry name" value="NACHT DOMAIN-CONTAINING PROTEIN"/>
    <property type="match status" value="1"/>
</dbReference>
<organism evidence="5 6">
    <name type="scientific">Aspergillus taichungensis</name>
    <dbReference type="NCBI Taxonomy" id="482145"/>
    <lineage>
        <taxon>Eukaryota</taxon>
        <taxon>Fungi</taxon>
        <taxon>Dikarya</taxon>
        <taxon>Ascomycota</taxon>
        <taxon>Pezizomycotina</taxon>
        <taxon>Eurotiomycetes</taxon>
        <taxon>Eurotiomycetidae</taxon>
        <taxon>Eurotiales</taxon>
        <taxon>Aspergillaceae</taxon>
        <taxon>Aspergillus</taxon>
        <taxon>Aspergillus subgen. Circumdati</taxon>
    </lineage>
</organism>
<keyword evidence="6" id="KW-1185">Reference proteome</keyword>
<dbReference type="InterPro" id="IPR056884">
    <property type="entry name" value="NPHP3-like_N"/>
</dbReference>
<dbReference type="Gene3D" id="3.40.50.1580">
    <property type="entry name" value="Nucleoside phosphorylase domain"/>
    <property type="match status" value="1"/>
</dbReference>
<evidence type="ECO:0000259" key="4">
    <source>
        <dbReference type="Pfam" id="PF24883"/>
    </source>
</evidence>
<keyword evidence="2" id="KW-0040">ANK repeat</keyword>
<dbReference type="InterPro" id="IPR054471">
    <property type="entry name" value="GPIID_WHD"/>
</dbReference>
<dbReference type="InterPro" id="IPR002110">
    <property type="entry name" value="Ankyrin_rpt"/>
</dbReference>
<dbReference type="GO" id="GO:0003824">
    <property type="term" value="F:catalytic activity"/>
    <property type="evidence" value="ECO:0007669"/>
    <property type="project" value="InterPro"/>
</dbReference>
<dbReference type="SUPFAM" id="SSF48403">
    <property type="entry name" value="Ankyrin repeat"/>
    <property type="match status" value="1"/>
</dbReference>
<sequence length="760" mass="85799">MNLPPVVLRGAVMDLAARYEEEGNGLEDAIDGVLGRMPGMRKRYERPERGRDRLCRSGSVSLDGDGLSCVEACGEDPSKLVWRHEGSEEGESPEIHYGMIASADRPMKDARVRDKLATENDILCFETSAAGLMNYFPCLVVRGISDYSDSHDCSEWQGYAAMAAAAYGKDLLCRIPASRVEAEKKLGDTLSGVDVNVGRILDRQHDQDREIILKWLAPTEGLDFSSKQNEYKNLRKHRTGEWFLKTTEFQTWMRNENQTMFCPGIPGAGKTLMTSRVVDHLEKHYKDANIAYVYCSFGLQDQTPEGLVGSIVRQLARKQFPFPKAVQDLYDQHKDTNSRPGLKALLETLNSIIHSNSRTFIIIDALDECQNHKRCCDSFLSAILAAQAKTRLNLFATSRPQGVETRFRESIVREIVSTEHDLTAYLDNKISSWEKTHEADLSSLRATIKTEIIKAADGMFLLAVLDMNALQSLETKGEVRDALRNPSRRENRLHEAYGQTMERIQSQEESPKRLAMWTLAWVLHARRPLSAVELRYALALNAELTEAEYENYLPNIRRVLSLCAGLVRLDEMSKTIDFVHKSTRDYFEATKNIWFLDAKLEIPRVCAAYLSFGAFRSGCCQTDDDFEERLRTHPFYTYAANYWGHHARESAIMCPEVIKFLECETAVQASTQALLAIKHHSRSPQYSQKFSREMTGLHLAAYFGVEGAIKHLLQKGIAVDAKDAEGHTPLSYAQRNGHVSVAHILLALEKAEPNDEDRSS</sequence>
<feature type="domain" description="GPI inositol-deacylase winged helix" evidence="3">
    <location>
        <begin position="509"/>
        <end position="587"/>
    </location>
</feature>
<dbReference type="Proteomes" id="UP000235023">
    <property type="component" value="Unassembled WGS sequence"/>
</dbReference>
<feature type="repeat" description="ANK" evidence="2">
    <location>
        <begin position="692"/>
        <end position="724"/>
    </location>
</feature>
<evidence type="ECO:0000313" key="6">
    <source>
        <dbReference type="Proteomes" id="UP000235023"/>
    </source>
</evidence>
<evidence type="ECO:0000259" key="3">
    <source>
        <dbReference type="Pfam" id="PF22939"/>
    </source>
</evidence>
<dbReference type="Pfam" id="PF12796">
    <property type="entry name" value="Ank_2"/>
    <property type="match status" value="1"/>
</dbReference>
<evidence type="ECO:0000313" key="5">
    <source>
        <dbReference type="EMBL" id="PLN79522.1"/>
    </source>
</evidence>
<evidence type="ECO:0000256" key="2">
    <source>
        <dbReference type="PROSITE-ProRule" id="PRU00023"/>
    </source>
</evidence>
<name>A0A2J5HQH2_9EURO</name>